<evidence type="ECO:0000313" key="3">
    <source>
        <dbReference type="EMBL" id="NYT86734.1"/>
    </source>
</evidence>
<gene>
    <name evidence="3" type="ORF">H0A62_14070</name>
</gene>
<sequence length="327" mass="34022">MKISRTLPFKALLLASTIVGSSASAAATDYPSKPIQMIVPFSAGGTSDFLARTVAEKLGASLDTTVVVDNRPGAGGNIGSAMVARAKPDGYTLLLGTVGTHAINQSVYKEMSFDAVKDFAPISLVAAVPNILVANPALQANSVQELIALAKQKPGQITFASSGNGSSIHLSGEMFKSLTGVDMLHVPYKGSGPAVIDLLGGQVDIMFDNMPSALPHVQAGKLKAFAVTTGERSEAAPELPTIAEEGVKGYEATAWFGILAPAGTPTDIVAKLNAEIVKILDMPDVKKRLAGQGAKAVSNSPEEFASYIKAELKKWENVVKSSGFQPI</sequence>
<feature type="chain" id="PRO_5032761820" evidence="2">
    <location>
        <begin position="26"/>
        <end position="327"/>
    </location>
</feature>
<dbReference type="Pfam" id="PF03401">
    <property type="entry name" value="TctC"/>
    <property type="match status" value="1"/>
</dbReference>
<dbReference type="EMBL" id="JACCEV010000004">
    <property type="protein sequence ID" value="NYT86734.1"/>
    <property type="molecule type" value="Genomic_DNA"/>
</dbReference>
<evidence type="ECO:0000256" key="2">
    <source>
        <dbReference type="SAM" id="SignalP"/>
    </source>
</evidence>
<dbReference type="Proteomes" id="UP000554144">
    <property type="component" value="Unassembled WGS sequence"/>
</dbReference>
<dbReference type="OrthoDB" id="8678477at2"/>
<comment type="similarity">
    <text evidence="1">Belongs to the UPF0065 (bug) family.</text>
</comment>
<dbReference type="SUPFAM" id="SSF53850">
    <property type="entry name" value="Periplasmic binding protein-like II"/>
    <property type="match status" value="1"/>
</dbReference>
<comment type="caution">
    <text evidence="3">The sequence shown here is derived from an EMBL/GenBank/DDBJ whole genome shotgun (WGS) entry which is preliminary data.</text>
</comment>
<evidence type="ECO:0000313" key="4">
    <source>
        <dbReference type="Proteomes" id="UP000554144"/>
    </source>
</evidence>
<dbReference type="Gene3D" id="3.40.190.150">
    <property type="entry name" value="Bordetella uptake gene, domain 1"/>
    <property type="match status" value="1"/>
</dbReference>
<dbReference type="PIRSF" id="PIRSF017082">
    <property type="entry name" value="YflP"/>
    <property type="match status" value="1"/>
</dbReference>
<dbReference type="AlphaFoldDB" id="A0A853H9M2"/>
<accession>A0A853H9M2</accession>
<dbReference type="PANTHER" id="PTHR42928:SF5">
    <property type="entry name" value="BLR1237 PROTEIN"/>
    <property type="match status" value="1"/>
</dbReference>
<organism evidence="3 4">
    <name type="scientific">Pollutimonas harenae</name>
    <dbReference type="NCBI Taxonomy" id="657015"/>
    <lineage>
        <taxon>Bacteria</taxon>
        <taxon>Pseudomonadati</taxon>
        <taxon>Pseudomonadota</taxon>
        <taxon>Betaproteobacteria</taxon>
        <taxon>Burkholderiales</taxon>
        <taxon>Alcaligenaceae</taxon>
        <taxon>Pollutimonas</taxon>
    </lineage>
</organism>
<keyword evidence="4" id="KW-1185">Reference proteome</keyword>
<dbReference type="InterPro" id="IPR005064">
    <property type="entry name" value="BUG"/>
</dbReference>
<dbReference type="CDD" id="cd13578">
    <property type="entry name" value="PBP2_Bug27"/>
    <property type="match status" value="1"/>
</dbReference>
<feature type="signal peptide" evidence="2">
    <location>
        <begin position="1"/>
        <end position="25"/>
    </location>
</feature>
<name>A0A853H9M2_9BURK</name>
<dbReference type="Gene3D" id="3.40.190.10">
    <property type="entry name" value="Periplasmic binding protein-like II"/>
    <property type="match status" value="1"/>
</dbReference>
<dbReference type="PANTHER" id="PTHR42928">
    <property type="entry name" value="TRICARBOXYLATE-BINDING PROTEIN"/>
    <property type="match status" value="1"/>
</dbReference>
<evidence type="ECO:0000256" key="1">
    <source>
        <dbReference type="ARBA" id="ARBA00006987"/>
    </source>
</evidence>
<reference evidence="3 4" key="1">
    <citation type="submission" date="2020-07" db="EMBL/GenBank/DDBJ databases">
        <title>Taxonomic revisions and descriptions of new bacterial species based on genomic comparisons in the high-G+C-content subgroup of the family Alcaligenaceae.</title>
        <authorList>
            <person name="Szabo A."/>
            <person name="Felfoldi T."/>
        </authorList>
    </citation>
    <scope>NUCLEOTIDE SEQUENCE [LARGE SCALE GENOMIC DNA]</scope>
    <source>
        <strain evidence="3 4">DSM 25667</strain>
    </source>
</reference>
<dbReference type="InterPro" id="IPR042100">
    <property type="entry name" value="Bug_dom1"/>
</dbReference>
<keyword evidence="2" id="KW-0732">Signal</keyword>
<dbReference type="RefSeq" id="WP_130039873.1">
    <property type="nucleotide sequence ID" value="NZ_JACCEV010000004.1"/>
</dbReference>
<proteinExistence type="inferred from homology"/>
<protein>
    <submittedName>
        <fullName evidence="3">Tripartite tricarboxylate transporter substrate binding protein</fullName>
    </submittedName>
</protein>